<proteinExistence type="inferred from homology"/>
<dbReference type="InterPro" id="IPR011990">
    <property type="entry name" value="TPR-like_helical_dom_sf"/>
</dbReference>
<protein>
    <recommendedName>
        <fullName evidence="7">Pentatricopeptide repeat-containing protein</fullName>
    </recommendedName>
</protein>
<dbReference type="Pfam" id="PF01535">
    <property type="entry name" value="PPR"/>
    <property type="match status" value="1"/>
</dbReference>
<dbReference type="InterPro" id="IPR002885">
    <property type="entry name" value="PPR_rpt"/>
</dbReference>
<sequence>MCRTKEFRLEVFTVEEVIRAMCGKNKVFDALKFFRDAVKGHGLCTSGRSYEFLIRGLCEEGKMEDALKLQTEMVGKGFEPSVEIYNCFISGYSRQGNEELSRNLRKEMVDFGLKQEGDEQDELTNQATHPCQSESLAR</sequence>
<dbReference type="EMBL" id="JADFTS010000003">
    <property type="protein sequence ID" value="KAF9618041.1"/>
    <property type="molecule type" value="Genomic_DNA"/>
</dbReference>
<evidence type="ECO:0000313" key="6">
    <source>
        <dbReference type="Proteomes" id="UP000631114"/>
    </source>
</evidence>
<evidence type="ECO:0000256" key="4">
    <source>
        <dbReference type="SAM" id="MobiDB-lite"/>
    </source>
</evidence>
<dbReference type="Pfam" id="PF13041">
    <property type="entry name" value="PPR_2"/>
    <property type="match status" value="1"/>
</dbReference>
<comment type="caution">
    <text evidence="5">The sequence shown here is derived from an EMBL/GenBank/DDBJ whole genome shotgun (WGS) entry which is preliminary data.</text>
</comment>
<accession>A0A835MBU5</accession>
<evidence type="ECO:0000256" key="3">
    <source>
        <dbReference type="PROSITE-ProRule" id="PRU00708"/>
    </source>
</evidence>
<reference evidence="5 6" key="1">
    <citation type="submission" date="2020-10" db="EMBL/GenBank/DDBJ databases">
        <title>The Coptis chinensis genome and diversification of protoberbering-type alkaloids.</title>
        <authorList>
            <person name="Wang B."/>
            <person name="Shu S."/>
            <person name="Song C."/>
            <person name="Liu Y."/>
        </authorList>
    </citation>
    <scope>NUCLEOTIDE SEQUENCE [LARGE SCALE GENOMIC DNA]</scope>
    <source>
        <strain evidence="5">HL-2020</strain>
        <tissue evidence="5">Leaf</tissue>
    </source>
</reference>
<feature type="compositionally biased region" description="Polar residues" evidence="4">
    <location>
        <begin position="123"/>
        <end position="138"/>
    </location>
</feature>
<feature type="repeat" description="PPR" evidence="3">
    <location>
        <begin position="81"/>
        <end position="115"/>
    </location>
</feature>
<dbReference type="AlphaFoldDB" id="A0A835MBU5"/>
<dbReference type="OrthoDB" id="185373at2759"/>
<evidence type="ECO:0000256" key="2">
    <source>
        <dbReference type="ARBA" id="ARBA00022737"/>
    </source>
</evidence>
<dbReference type="InterPro" id="IPR050667">
    <property type="entry name" value="PPR-containing_protein"/>
</dbReference>
<dbReference type="Gene3D" id="1.25.40.10">
    <property type="entry name" value="Tetratricopeptide repeat domain"/>
    <property type="match status" value="1"/>
</dbReference>
<evidence type="ECO:0000313" key="5">
    <source>
        <dbReference type="EMBL" id="KAF9618041.1"/>
    </source>
</evidence>
<dbReference type="Proteomes" id="UP000631114">
    <property type="component" value="Unassembled WGS sequence"/>
</dbReference>
<organism evidence="5 6">
    <name type="scientific">Coptis chinensis</name>
    <dbReference type="NCBI Taxonomy" id="261450"/>
    <lineage>
        <taxon>Eukaryota</taxon>
        <taxon>Viridiplantae</taxon>
        <taxon>Streptophyta</taxon>
        <taxon>Embryophyta</taxon>
        <taxon>Tracheophyta</taxon>
        <taxon>Spermatophyta</taxon>
        <taxon>Magnoliopsida</taxon>
        <taxon>Ranunculales</taxon>
        <taxon>Ranunculaceae</taxon>
        <taxon>Coptidoideae</taxon>
        <taxon>Coptis</taxon>
    </lineage>
</organism>
<dbReference type="PROSITE" id="PS51375">
    <property type="entry name" value="PPR"/>
    <property type="match status" value="2"/>
</dbReference>
<name>A0A835MBU5_9MAGN</name>
<keyword evidence="2" id="KW-0677">Repeat</keyword>
<dbReference type="NCBIfam" id="TIGR00756">
    <property type="entry name" value="PPR"/>
    <property type="match status" value="2"/>
</dbReference>
<comment type="similarity">
    <text evidence="1">Belongs to the PPR family. P subfamily.</text>
</comment>
<feature type="repeat" description="PPR" evidence="3">
    <location>
        <begin position="46"/>
        <end position="80"/>
    </location>
</feature>
<dbReference type="PANTHER" id="PTHR47939">
    <property type="entry name" value="MEMBRANE-ASSOCIATED SALT-INDUCIBLE PROTEIN-LIKE"/>
    <property type="match status" value="1"/>
</dbReference>
<evidence type="ECO:0000256" key="1">
    <source>
        <dbReference type="ARBA" id="ARBA00007626"/>
    </source>
</evidence>
<keyword evidence="6" id="KW-1185">Reference proteome</keyword>
<feature type="region of interest" description="Disordered" evidence="4">
    <location>
        <begin position="116"/>
        <end position="138"/>
    </location>
</feature>
<dbReference type="PANTHER" id="PTHR47939:SF5">
    <property type="entry name" value="PENTACOTRIPEPTIDE-REPEAT REGION OF PRORP DOMAIN-CONTAINING PROTEIN"/>
    <property type="match status" value="1"/>
</dbReference>
<evidence type="ECO:0008006" key="7">
    <source>
        <dbReference type="Google" id="ProtNLM"/>
    </source>
</evidence>
<gene>
    <name evidence="5" type="ORF">IFM89_039476</name>
</gene>